<accession>A0A834TBC4</accession>
<name>A0A834TBC4_9FABA</name>
<dbReference type="EMBL" id="JAAIUW010000010">
    <property type="protein sequence ID" value="KAF7813734.1"/>
    <property type="molecule type" value="Genomic_DNA"/>
</dbReference>
<gene>
    <name evidence="2" type="ORF">G2W53_034710</name>
</gene>
<dbReference type="AlphaFoldDB" id="A0A834TBC4"/>
<dbReference type="Proteomes" id="UP000634136">
    <property type="component" value="Unassembled WGS sequence"/>
</dbReference>
<evidence type="ECO:0000256" key="1">
    <source>
        <dbReference type="SAM" id="MobiDB-lite"/>
    </source>
</evidence>
<protein>
    <submittedName>
        <fullName evidence="2">Uncharacterized protein</fullName>
    </submittedName>
</protein>
<keyword evidence="3" id="KW-1185">Reference proteome</keyword>
<evidence type="ECO:0000313" key="3">
    <source>
        <dbReference type="Proteomes" id="UP000634136"/>
    </source>
</evidence>
<organism evidence="2 3">
    <name type="scientific">Senna tora</name>
    <dbReference type="NCBI Taxonomy" id="362788"/>
    <lineage>
        <taxon>Eukaryota</taxon>
        <taxon>Viridiplantae</taxon>
        <taxon>Streptophyta</taxon>
        <taxon>Embryophyta</taxon>
        <taxon>Tracheophyta</taxon>
        <taxon>Spermatophyta</taxon>
        <taxon>Magnoliopsida</taxon>
        <taxon>eudicotyledons</taxon>
        <taxon>Gunneridae</taxon>
        <taxon>Pentapetalae</taxon>
        <taxon>rosids</taxon>
        <taxon>fabids</taxon>
        <taxon>Fabales</taxon>
        <taxon>Fabaceae</taxon>
        <taxon>Caesalpinioideae</taxon>
        <taxon>Cassia clade</taxon>
        <taxon>Senna</taxon>
    </lineage>
</organism>
<feature type="region of interest" description="Disordered" evidence="1">
    <location>
        <begin position="1"/>
        <end position="25"/>
    </location>
</feature>
<evidence type="ECO:0000313" key="2">
    <source>
        <dbReference type="EMBL" id="KAF7813734.1"/>
    </source>
</evidence>
<proteinExistence type="predicted"/>
<sequence>MGEAEKLEMDSTGTARGGVRARLRH</sequence>
<comment type="caution">
    <text evidence="2">The sequence shown here is derived from an EMBL/GenBank/DDBJ whole genome shotgun (WGS) entry which is preliminary data.</text>
</comment>
<reference evidence="2" key="1">
    <citation type="submission" date="2020-09" db="EMBL/GenBank/DDBJ databases">
        <title>Genome-Enabled Discovery of Anthraquinone Biosynthesis in Senna tora.</title>
        <authorList>
            <person name="Kang S.-H."/>
            <person name="Pandey R.P."/>
            <person name="Lee C.-M."/>
            <person name="Sim J.-S."/>
            <person name="Jeong J.-T."/>
            <person name="Choi B.-S."/>
            <person name="Jung M."/>
            <person name="Ginzburg D."/>
            <person name="Zhao K."/>
            <person name="Won S.Y."/>
            <person name="Oh T.-J."/>
            <person name="Yu Y."/>
            <person name="Kim N.-H."/>
            <person name="Lee O.R."/>
            <person name="Lee T.-H."/>
            <person name="Bashyal P."/>
            <person name="Kim T.-S."/>
            <person name="Lee W.-H."/>
            <person name="Kawkins C."/>
            <person name="Kim C.-K."/>
            <person name="Kim J.S."/>
            <person name="Ahn B.O."/>
            <person name="Rhee S.Y."/>
            <person name="Sohng J.K."/>
        </authorList>
    </citation>
    <scope>NUCLEOTIDE SEQUENCE</scope>
    <source>
        <tissue evidence="2">Leaf</tissue>
    </source>
</reference>